<dbReference type="Pfam" id="PF12804">
    <property type="entry name" value="NTP_transf_3"/>
    <property type="match status" value="1"/>
</dbReference>
<feature type="binding site" evidence="8">
    <location>
        <begin position="9"/>
        <end position="11"/>
    </location>
    <ligand>
        <name>GTP</name>
        <dbReference type="ChEBI" id="CHEBI:37565"/>
    </ligand>
</feature>
<dbReference type="EC" id="2.7.7.77" evidence="8"/>
<comment type="function">
    <text evidence="8">Transfers a GMP moiety from GTP to Mo-molybdopterin (Mo-MPT) cofactor (Moco or molybdenum cofactor) to form Mo-molybdopterin guanine dinucleotide (Mo-MGD) cofactor.</text>
</comment>
<dbReference type="InterPro" id="IPR029044">
    <property type="entry name" value="Nucleotide-diphossugar_trans"/>
</dbReference>
<proteinExistence type="inferred from homology"/>
<comment type="cofactor">
    <cofactor evidence="8">
        <name>Mg(2+)</name>
        <dbReference type="ChEBI" id="CHEBI:18420"/>
    </cofactor>
</comment>
<evidence type="ECO:0000256" key="1">
    <source>
        <dbReference type="ARBA" id="ARBA00022490"/>
    </source>
</evidence>
<keyword evidence="4 8" id="KW-0547">Nucleotide-binding</keyword>
<dbReference type="Gene3D" id="3.90.550.10">
    <property type="entry name" value="Spore Coat Polysaccharide Biosynthesis Protein SpsA, Chain A"/>
    <property type="match status" value="1"/>
</dbReference>
<keyword evidence="5 8" id="KW-0460">Magnesium</keyword>
<comment type="catalytic activity">
    <reaction evidence="8">
        <text>Mo-molybdopterin + GTP + H(+) = Mo-molybdopterin guanine dinucleotide + diphosphate</text>
        <dbReference type="Rhea" id="RHEA:34243"/>
        <dbReference type="ChEBI" id="CHEBI:15378"/>
        <dbReference type="ChEBI" id="CHEBI:33019"/>
        <dbReference type="ChEBI" id="CHEBI:37565"/>
        <dbReference type="ChEBI" id="CHEBI:71302"/>
        <dbReference type="ChEBI" id="CHEBI:71310"/>
        <dbReference type="EC" id="2.7.7.77"/>
    </reaction>
</comment>
<protein>
    <recommendedName>
        <fullName evidence="8">Molybdenum cofactor guanylyltransferase</fullName>
        <shortName evidence="8">MoCo guanylyltransferase</shortName>
        <ecNumber evidence="8">2.7.7.77</ecNumber>
    </recommendedName>
    <alternativeName>
        <fullName evidence="8">GTP:molybdopterin guanylyltransferase</fullName>
    </alternativeName>
    <alternativeName>
        <fullName evidence="8">Mo-MPT guanylyltransferase</fullName>
    </alternativeName>
    <alternativeName>
        <fullName evidence="8">Molybdopterin guanylyltransferase</fullName>
    </alternativeName>
    <alternativeName>
        <fullName evidence="8">Molybdopterin-guanine dinucleotide synthase</fullName>
        <shortName evidence="8">MGD synthase</shortName>
    </alternativeName>
</protein>
<comment type="similarity">
    <text evidence="8">Belongs to the MobA family.</text>
</comment>
<evidence type="ECO:0000256" key="2">
    <source>
        <dbReference type="ARBA" id="ARBA00022679"/>
    </source>
</evidence>
<keyword evidence="10" id="KW-0548">Nucleotidyltransferase</keyword>
<feature type="domain" description="MobA-like NTP transferase" evidence="9">
    <location>
        <begin position="6"/>
        <end position="145"/>
    </location>
</feature>
<keyword evidence="11" id="KW-1185">Reference proteome</keyword>
<dbReference type="GO" id="GO:0016779">
    <property type="term" value="F:nucleotidyltransferase activity"/>
    <property type="evidence" value="ECO:0007669"/>
    <property type="project" value="UniProtKB-KW"/>
</dbReference>
<keyword evidence="1 8" id="KW-0963">Cytoplasm</keyword>
<keyword evidence="2 8" id="KW-0808">Transferase</keyword>
<reference evidence="10 11" key="1">
    <citation type="submission" date="2021-07" db="EMBL/GenBank/DDBJ databases">
        <title>Sphingomonas sp.</title>
        <authorList>
            <person name="Feng G."/>
            <person name="Li J."/>
            <person name="Pan M."/>
        </authorList>
    </citation>
    <scope>NUCLEOTIDE SEQUENCE [LARGE SCALE GENOMIC DNA]</scope>
    <source>
        <strain evidence="10 11">RRHST34</strain>
    </source>
</reference>
<evidence type="ECO:0000313" key="10">
    <source>
        <dbReference type="EMBL" id="MBW6529782.1"/>
    </source>
</evidence>
<comment type="subunit">
    <text evidence="8">Monomer.</text>
</comment>
<sequence length="176" mass="17537">MIRILGAVLAGGQARRFGSDKALASLDGTALLDHALASLAPHVAALVVVGRVSAPVPVVPDRPHPGLGPLGGIAGALAYAAANGFDAVLTTACDTPALPESLITALRSGGAAHAAEAPTVGYWPVTLAEPLATHLAAGGERSIRRWAATAGVIAACPGVTLANVNTPDDLARLARR</sequence>
<evidence type="ECO:0000256" key="4">
    <source>
        <dbReference type="ARBA" id="ARBA00022741"/>
    </source>
</evidence>
<dbReference type="PANTHER" id="PTHR19136">
    <property type="entry name" value="MOLYBDENUM COFACTOR GUANYLYLTRANSFERASE"/>
    <property type="match status" value="1"/>
</dbReference>
<dbReference type="PANTHER" id="PTHR19136:SF81">
    <property type="entry name" value="MOLYBDENUM COFACTOR GUANYLYLTRANSFERASE"/>
    <property type="match status" value="1"/>
</dbReference>
<keyword evidence="6 8" id="KW-0342">GTP-binding</keyword>
<gene>
    <name evidence="8" type="primary">mobA</name>
    <name evidence="10" type="ORF">KZ820_03455</name>
</gene>
<dbReference type="InterPro" id="IPR013482">
    <property type="entry name" value="Molybde_CF_guanTrfase"/>
</dbReference>
<feature type="binding site" evidence="8">
    <location>
        <position position="21"/>
    </location>
    <ligand>
        <name>GTP</name>
        <dbReference type="ChEBI" id="CHEBI:37565"/>
    </ligand>
</feature>
<evidence type="ECO:0000313" key="11">
    <source>
        <dbReference type="Proteomes" id="UP000759103"/>
    </source>
</evidence>
<evidence type="ECO:0000256" key="7">
    <source>
        <dbReference type="ARBA" id="ARBA00023150"/>
    </source>
</evidence>
<dbReference type="EMBL" id="JAHXZN010000001">
    <property type="protein sequence ID" value="MBW6529782.1"/>
    <property type="molecule type" value="Genomic_DNA"/>
</dbReference>
<keyword evidence="7 8" id="KW-0501">Molybdenum cofactor biosynthesis</keyword>
<evidence type="ECO:0000259" key="9">
    <source>
        <dbReference type="Pfam" id="PF12804"/>
    </source>
</evidence>
<dbReference type="RefSeq" id="WP_219747265.1">
    <property type="nucleotide sequence ID" value="NZ_JAHXZN010000001.1"/>
</dbReference>
<dbReference type="CDD" id="cd02503">
    <property type="entry name" value="MobA"/>
    <property type="match status" value="1"/>
</dbReference>
<organism evidence="10 11">
    <name type="scientific">Sphingomonas citri</name>
    <dbReference type="NCBI Taxonomy" id="2862499"/>
    <lineage>
        <taxon>Bacteria</taxon>
        <taxon>Pseudomonadati</taxon>
        <taxon>Pseudomonadota</taxon>
        <taxon>Alphaproteobacteria</taxon>
        <taxon>Sphingomonadales</taxon>
        <taxon>Sphingomonadaceae</taxon>
        <taxon>Sphingomonas</taxon>
    </lineage>
</organism>
<dbReference type="HAMAP" id="MF_00316">
    <property type="entry name" value="MobA"/>
    <property type="match status" value="1"/>
</dbReference>
<evidence type="ECO:0000256" key="8">
    <source>
        <dbReference type="HAMAP-Rule" id="MF_00316"/>
    </source>
</evidence>
<dbReference type="Proteomes" id="UP000759103">
    <property type="component" value="Unassembled WGS sequence"/>
</dbReference>
<comment type="domain">
    <text evidence="8">The N-terminal domain determines nucleotide recognition and specific binding, while the C-terminal domain determines the specific binding to the target protein.</text>
</comment>
<name>A0ABS7BJZ1_9SPHN</name>
<comment type="subcellular location">
    <subcellularLocation>
        <location evidence="8">Cytoplasm</location>
    </subcellularLocation>
</comment>
<dbReference type="SUPFAM" id="SSF53448">
    <property type="entry name" value="Nucleotide-diphospho-sugar transferases"/>
    <property type="match status" value="1"/>
</dbReference>
<keyword evidence="3 8" id="KW-0479">Metal-binding</keyword>
<feature type="binding site" evidence="8">
    <location>
        <position position="94"/>
    </location>
    <ligand>
        <name>Mg(2+)</name>
        <dbReference type="ChEBI" id="CHEBI:18420"/>
    </ligand>
</feature>
<comment type="caution">
    <text evidence="10">The sequence shown here is derived from an EMBL/GenBank/DDBJ whole genome shotgun (WGS) entry which is preliminary data.</text>
</comment>
<evidence type="ECO:0000256" key="5">
    <source>
        <dbReference type="ARBA" id="ARBA00022842"/>
    </source>
</evidence>
<accession>A0ABS7BJZ1</accession>
<evidence type="ECO:0000256" key="3">
    <source>
        <dbReference type="ARBA" id="ARBA00022723"/>
    </source>
</evidence>
<feature type="binding site" evidence="8">
    <location>
        <position position="94"/>
    </location>
    <ligand>
        <name>GTP</name>
        <dbReference type="ChEBI" id="CHEBI:37565"/>
    </ligand>
</feature>
<comment type="caution">
    <text evidence="8">Lacks conserved residue(s) required for the propagation of feature annotation.</text>
</comment>
<dbReference type="InterPro" id="IPR025877">
    <property type="entry name" value="MobA-like_NTP_Trfase"/>
</dbReference>
<evidence type="ECO:0000256" key="6">
    <source>
        <dbReference type="ARBA" id="ARBA00023134"/>
    </source>
</evidence>
<feature type="binding site" evidence="8">
    <location>
        <position position="61"/>
    </location>
    <ligand>
        <name>GTP</name>
        <dbReference type="ChEBI" id="CHEBI:37565"/>
    </ligand>
</feature>